<keyword evidence="4 5" id="KW-0472">Membrane</keyword>
<feature type="transmembrane region" description="Helical" evidence="5">
    <location>
        <begin position="43"/>
        <end position="68"/>
    </location>
</feature>
<feature type="transmembrane region" description="Helical" evidence="5">
    <location>
        <begin position="321"/>
        <end position="341"/>
    </location>
</feature>
<dbReference type="PANTHER" id="PTHR43424">
    <property type="entry name" value="LOCUS PUTATIVE PROTEIN 1-RELATED"/>
    <property type="match status" value="1"/>
</dbReference>
<evidence type="ECO:0000256" key="5">
    <source>
        <dbReference type="SAM" id="Phobius"/>
    </source>
</evidence>
<evidence type="ECO:0000313" key="6">
    <source>
        <dbReference type="EMBL" id="GLT13169.1"/>
    </source>
</evidence>
<evidence type="ECO:0000313" key="7">
    <source>
        <dbReference type="Proteomes" id="UP001157156"/>
    </source>
</evidence>
<feature type="transmembrane region" description="Helical" evidence="5">
    <location>
        <begin position="347"/>
        <end position="368"/>
    </location>
</feature>
<comment type="subcellular location">
    <subcellularLocation>
        <location evidence="1">Membrane</location>
        <topology evidence="1">Multi-pass membrane protein</topology>
    </subcellularLocation>
</comment>
<dbReference type="EMBL" id="BSPV01000001">
    <property type="protein sequence ID" value="GLT13169.1"/>
    <property type="molecule type" value="Genomic_DNA"/>
</dbReference>
<name>A0ABQ6EJK4_9VIBR</name>
<proteinExistence type="predicted"/>
<gene>
    <name evidence="6" type="ORF">GCM10007931_01430</name>
</gene>
<feature type="transmembrane region" description="Helical" evidence="5">
    <location>
        <begin position="221"/>
        <end position="238"/>
    </location>
</feature>
<keyword evidence="2 5" id="KW-0812">Transmembrane</keyword>
<evidence type="ECO:0000256" key="4">
    <source>
        <dbReference type="ARBA" id="ARBA00023136"/>
    </source>
</evidence>
<evidence type="ECO:0000256" key="1">
    <source>
        <dbReference type="ARBA" id="ARBA00004141"/>
    </source>
</evidence>
<keyword evidence="7" id="KW-1185">Reference proteome</keyword>
<dbReference type="PANTHER" id="PTHR43424:SF1">
    <property type="entry name" value="LOCUS PUTATIVE PROTEIN 1-RELATED"/>
    <property type="match status" value="1"/>
</dbReference>
<protein>
    <submittedName>
        <fullName evidence="6">O-unit flippase</fullName>
    </submittedName>
</protein>
<reference evidence="7" key="1">
    <citation type="journal article" date="2019" name="Int. J. Syst. Evol. Microbiol.">
        <title>The Global Catalogue of Microorganisms (GCM) 10K type strain sequencing project: providing services to taxonomists for standard genome sequencing and annotation.</title>
        <authorList>
            <consortium name="The Broad Institute Genomics Platform"/>
            <consortium name="The Broad Institute Genome Sequencing Center for Infectious Disease"/>
            <person name="Wu L."/>
            <person name="Ma J."/>
        </authorList>
    </citation>
    <scope>NUCLEOTIDE SEQUENCE [LARGE SCALE GENOMIC DNA]</scope>
    <source>
        <strain evidence="7">NBRC 111146</strain>
    </source>
</reference>
<feature type="transmembrane region" description="Helical" evidence="5">
    <location>
        <begin position="80"/>
        <end position="99"/>
    </location>
</feature>
<organism evidence="6 7">
    <name type="scientific">Vibrio algivorus</name>
    <dbReference type="NCBI Taxonomy" id="1667024"/>
    <lineage>
        <taxon>Bacteria</taxon>
        <taxon>Pseudomonadati</taxon>
        <taxon>Pseudomonadota</taxon>
        <taxon>Gammaproteobacteria</taxon>
        <taxon>Vibrionales</taxon>
        <taxon>Vibrionaceae</taxon>
        <taxon>Vibrio</taxon>
    </lineage>
</organism>
<feature type="transmembrane region" description="Helical" evidence="5">
    <location>
        <begin position="178"/>
        <end position="195"/>
    </location>
</feature>
<keyword evidence="3 5" id="KW-1133">Transmembrane helix</keyword>
<feature type="transmembrane region" description="Helical" evidence="5">
    <location>
        <begin position="290"/>
        <end position="309"/>
    </location>
</feature>
<accession>A0ABQ6EJK4</accession>
<feature type="transmembrane region" description="Helical" evidence="5">
    <location>
        <begin position="111"/>
        <end position="129"/>
    </location>
</feature>
<feature type="transmembrane region" description="Helical" evidence="5">
    <location>
        <begin position="258"/>
        <end position="278"/>
    </location>
</feature>
<feature type="transmembrane region" description="Helical" evidence="5">
    <location>
        <begin position="135"/>
        <end position="157"/>
    </location>
</feature>
<dbReference type="Pfam" id="PF01943">
    <property type="entry name" value="Polysacc_synt"/>
    <property type="match status" value="1"/>
</dbReference>
<dbReference type="CDD" id="cd13128">
    <property type="entry name" value="MATE_Wzx_like"/>
    <property type="match status" value="1"/>
</dbReference>
<comment type="caution">
    <text evidence="6">The sequence shown here is derived from an EMBL/GenBank/DDBJ whole genome shotgun (WGS) entry which is preliminary data.</text>
</comment>
<sequence length="392" mass="44045">MLPSAFGQYNYLISIVTLLGPFTAFGLNSIITRELLNRKQDTVTILGSSLSIRLTISLILIGTMYLASSVFIDPNFQTEFLLLLFANFFTSFGVFEFWVNAEMLNQLAAKIRTVIRLTFSAIKLVGIYLDNNLDFFIIVFALELATLSLSMYFIYLVKRKSRESLKFCKTESTRLIKQSWMLLLSGIAAVVYLKIDQIMLGYLVNDSAVGIYSVAARLSEVWYFVPVAIVTSYFPSLLNNKNLSKISYQNSLQKLCDLLFGLAFILALVITLFSNSIVNIAFGSNYADSSSVLVVHIWAGVFIFMRALVSKWILVENLLKFSFITQFAGAVINVAINWILIPLYGPVGAALATLISYACASFFVFLAFKQTRPIAIIMINSMVYPIRFLKFK</sequence>
<feature type="transmembrane region" description="Helical" evidence="5">
    <location>
        <begin position="12"/>
        <end position="31"/>
    </location>
</feature>
<evidence type="ECO:0000256" key="2">
    <source>
        <dbReference type="ARBA" id="ARBA00022692"/>
    </source>
</evidence>
<dbReference type="InterPro" id="IPR052556">
    <property type="entry name" value="PolySynth_Transporter"/>
</dbReference>
<dbReference type="Proteomes" id="UP001157156">
    <property type="component" value="Unassembled WGS sequence"/>
</dbReference>
<dbReference type="InterPro" id="IPR002797">
    <property type="entry name" value="Polysacc_synth"/>
</dbReference>
<evidence type="ECO:0000256" key="3">
    <source>
        <dbReference type="ARBA" id="ARBA00022989"/>
    </source>
</evidence>